<accession>A0A8H6NPQ2</accession>
<proteinExistence type="predicted"/>
<reference evidence="2" key="1">
    <citation type="journal article" date="2020" name="Phytopathology">
        <title>Genome Sequence Resources of Colletotrichum truncatum, C. plurivorum, C. musicola, and C. sojae: Four Species Pathogenic to Soybean (Glycine max).</title>
        <authorList>
            <person name="Rogerio F."/>
            <person name="Boufleur T.R."/>
            <person name="Ciampi-Guillardi M."/>
            <person name="Sukno S.A."/>
            <person name="Thon M.R."/>
            <person name="Massola Junior N.S."/>
            <person name="Baroncelli R."/>
        </authorList>
    </citation>
    <scope>NUCLEOTIDE SEQUENCE</scope>
    <source>
        <strain evidence="2">LFN00145</strain>
    </source>
</reference>
<gene>
    <name evidence="2" type="ORF">CPLU01_01267</name>
</gene>
<keyword evidence="3" id="KW-1185">Reference proteome</keyword>
<dbReference type="EMBL" id="WIGO01000008">
    <property type="protein sequence ID" value="KAF6840243.1"/>
    <property type="molecule type" value="Genomic_DNA"/>
</dbReference>
<feature type="region of interest" description="Disordered" evidence="1">
    <location>
        <begin position="191"/>
        <end position="247"/>
    </location>
</feature>
<organism evidence="2 3">
    <name type="scientific">Colletotrichum plurivorum</name>
    <dbReference type="NCBI Taxonomy" id="2175906"/>
    <lineage>
        <taxon>Eukaryota</taxon>
        <taxon>Fungi</taxon>
        <taxon>Dikarya</taxon>
        <taxon>Ascomycota</taxon>
        <taxon>Pezizomycotina</taxon>
        <taxon>Sordariomycetes</taxon>
        <taxon>Hypocreomycetidae</taxon>
        <taxon>Glomerellales</taxon>
        <taxon>Glomerellaceae</taxon>
        <taxon>Colletotrichum</taxon>
        <taxon>Colletotrichum orchidearum species complex</taxon>
    </lineage>
</organism>
<feature type="compositionally biased region" description="Low complexity" evidence="1">
    <location>
        <begin position="274"/>
        <end position="290"/>
    </location>
</feature>
<feature type="compositionally biased region" description="Basic and acidic residues" evidence="1">
    <location>
        <begin position="1"/>
        <end position="13"/>
    </location>
</feature>
<evidence type="ECO:0000313" key="3">
    <source>
        <dbReference type="Proteomes" id="UP000654918"/>
    </source>
</evidence>
<evidence type="ECO:0000256" key="1">
    <source>
        <dbReference type="SAM" id="MobiDB-lite"/>
    </source>
</evidence>
<dbReference type="AlphaFoldDB" id="A0A8H6NPQ2"/>
<comment type="caution">
    <text evidence="2">The sequence shown here is derived from an EMBL/GenBank/DDBJ whole genome shotgun (WGS) entry which is preliminary data.</text>
</comment>
<sequence length="510" mass="54359">MKEMEAAGRRHDPASGTPHAARRRSPEHDEWLVPITSAVGSDPGSGGSAEAGDQRWDDRLGERTRHTLASLPSEWEPAQITNLARLKAQGVRGAVGGRGGVCVAQVWLKMGEGRCPCGGPGYTEMLLVLLLLVLLRLEYEKAWACLEYMASWHQPNGRGVTGSSVSELSHVVRHRSGKASRPFVGTEFEDRAVEPGTRWREEGGGRREEGGGEEFGRVPREGARESRAWTDGRRGRTGGAGIVTETDDVAVNATASHDWMLLSPPVDKPPENGAHSPSAPDAPHPIASSHTLPSGQCLRRVCQPAARRSLAPSRGKTSSSAWGSLGFVAELSLCGARNALDACGGCSARGSAGHGEATVAGGHLRGHTASRLSTPRAIGLGHVAVDGVLALVTCHPVCLAVYLVQRMGDSDDNDNDKTLHGCLYGVVRRRGTGVTVLVRVKIVDVASPGEDLDGDKGAGETRNDWLGDFAGTLKARAREELLARGCKRLDEQPAMWRNPDDLESLLRISE</sequence>
<feature type="compositionally biased region" description="Basic and acidic residues" evidence="1">
    <location>
        <begin position="191"/>
        <end position="234"/>
    </location>
</feature>
<feature type="region of interest" description="Disordered" evidence="1">
    <location>
        <begin position="1"/>
        <end position="56"/>
    </location>
</feature>
<evidence type="ECO:0000313" key="2">
    <source>
        <dbReference type="EMBL" id="KAF6840243.1"/>
    </source>
</evidence>
<dbReference type="Proteomes" id="UP000654918">
    <property type="component" value="Unassembled WGS sequence"/>
</dbReference>
<name>A0A8H6NPQ2_9PEZI</name>
<feature type="region of interest" description="Disordered" evidence="1">
    <location>
        <begin position="260"/>
        <end position="293"/>
    </location>
</feature>
<protein>
    <submittedName>
        <fullName evidence="2">Uncharacterized protein</fullName>
    </submittedName>
</protein>